<dbReference type="AlphaFoldDB" id="A0A9J6CM45"/>
<evidence type="ECO:0000256" key="1">
    <source>
        <dbReference type="SAM" id="MobiDB-lite"/>
    </source>
</evidence>
<gene>
    <name evidence="3" type="ORF">PVAND_012334</name>
</gene>
<feature type="chain" id="PRO_5039904309" evidence="2">
    <location>
        <begin position="19"/>
        <end position="361"/>
    </location>
</feature>
<evidence type="ECO:0000313" key="3">
    <source>
        <dbReference type="EMBL" id="KAG5683024.1"/>
    </source>
</evidence>
<protein>
    <submittedName>
        <fullName evidence="3">Uncharacterized protein</fullName>
    </submittedName>
</protein>
<feature type="compositionally biased region" description="Polar residues" evidence="1">
    <location>
        <begin position="89"/>
        <end position="98"/>
    </location>
</feature>
<evidence type="ECO:0000313" key="4">
    <source>
        <dbReference type="Proteomes" id="UP001107558"/>
    </source>
</evidence>
<comment type="caution">
    <text evidence="3">The sequence shown here is derived from an EMBL/GenBank/DDBJ whole genome shotgun (WGS) entry which is preliminary data.</text>
</comment>
<feature type="compositionally biased region" description="Polar residues" evidence="1">
    <location>
        <begin position="207"/>
        <end position="248"/>
    </location>
</feature>
<feature type="compositionally biased region" description="Basic and acidic residues" evidence="1">
    <location>
        <begin position="170"/>
        <end position="184"/>
    </location>
</feature>
<feature type="signal peptide" evidence="2">
    <location>
        <begin position="1"/>
        <end position="18"/>
    </location>
</feature>
<feature type="compositionally biased region" description="Gly residues" evidence="1">
    <location>
        <begin position="282"/>
        <end position="295"/>
    </location>
</feature>
<evidence type="ECO:0000256" key="2">
    <source>
        <dbReference type="SAM" id="SignalP"/>
    </source>
</evidence>
<proteinExistence type="predicted"/>
<dbReference type="Proteomes" id="UP001107558">
    <property type="component" value="Chromosome 1"/>
</dbReference>
<feature type="compositionally biased region" description="Polar residues" evidence="1">
    <location>
        <begin position="105"/>
        <end position="169"/>
    </location>
</feature>
<accession>A0A9J6CM45</accession>
<sequence length="361" mass="37222">MKFALFVLLSLFADYVSSIPVNKDFLSPEEYEALKKTTKKVPIQPSLTVPTASRGSDDDAPPIWGTSSISSANAQSVAHNVHGGKEQQAGANSYNNNIKNEHGNFHNSGASSIGSNLSEDGKTGQLSSANVQKQTSITADGYKNQESSQSQSANFDQHTGSLQTSNANTDSKHTIDKTGEKKEVMSGSAASNQNQFGNSNSQAQSNTVDYNQNGMKGSKTDSTAQSSQINKDGSVAAANTHSGTNTYLTADGKEVTESKAGSSSFNQGQNGQSASSSNCGSSGAGNKGAGAGGGYSFSSSSSSSSSSSFGGVGGQQTSSGCQSGSVTGGGFPNFPQNLNFPNPGFGLFPQYQQYPQYVPYG</sequence>
<name>A0A9J6CM45_POLVA</name>
<keyword evidence="4" id="KW-1185">Reference proteome</keyword>
<organism evidence="3 4">
    <name type="scientific">Polypedilum vanderplanki</name>
    <name type="common">Sleeping chironomid midge</name>
    <dbReference type="NCBI Taxonomy" id="319348"/>
    <lineage>
        <taxon>Eukaryota</taxon>
        <taxon>Metazoa</taxon>
        <taxon>Ecdysozoa</taxon>
        <taxon>Arthropoda</taxon>
        <taxon>Hexapoda</taxon>
        <taxon>Insecta</taxon>
        <taxon>Pterygota</taxon>
        <taxon>Neoptera</taxon>
        <taxon>Endopterygota</taxon>
        <taxon>Diptera</taxon>
        <taxon>Nematocera</taxon>
        <taxon>Chironomoidea</taxon>
        <taxon>Chironomidae</taxon>
        <taxon>Chironominae</taxon>
        <taxon>Polypedilum</taxon>
        <taxon>Polypedilum</taxon>
    </lineage>
</organism>
<reference evidence="3" key="1">
    <citation type="submission" date="2021-03" db="EMBL/GenBank/DDBJ databases">
        <title>Chromosome level genome of the anhydrobiotic midge Polypedilum vanderplanki.</title>
        <authorList>
            <person name="Yoshida Y."/>
            <person name="Kikawada T."/>
            <person name="Gusev O."/>
        </authorList>
    </citation>
    <scope>NUCLEOTIDE SEQUENCE</scope>
    <source>
        <strain evidence="3">NIAS01</strain>
        <tissue evidence="3">Whole body or cell culture</tissue>
    </source>
</reference>
<feature type="compositionally biased region" description="Polar residues" evidence="1">
    <location>
        <begin position="65"/>
        <end position="78"/>
    </location>
</feature>
<feature type="region of interest" description="Disordered" evidence="1">
    <location>
        <begin position="45"/>
        <end position="339"/>
    </location>
</feature>
<dbReference type="OrthoDB" id="8068755at2759"/>
<feature type="compositionally biased region" description="Low complexity" evidence="1">
    <location>
        <begin position="296"/>
        <end position="325"/>
    </location>
</feature>
<feature type="compositionally biased region" description="Low complexity" evidence="1">
    <location>
        <begin position="261"/>
        <end position="281"/>
    </location>
</feature>
<dbReference type="EMBL" id="JADBJN010000001">
    <property type="protein sequence ID" value="KAG5683024.1"/>
    <property type="molecule type" value="Genomic_DNA"/>
</dbReference>
<keyword evidence="2" id="KW-0732">Signal</keyword>
<feature type="compositionally biased region" description="Polar residues" evidence="1">
    <location>
        <begin position="45"/>
        <end position="54"/>
    </location>
</feature>
<feature type="compositionally biased region" description="Low complexity" evidence="1">
    <location>
        <begin position="188"/>
        <end position="206"/>
    </location>
</feature>